<dbReference type="AlphaFoldDB" id="A0A166I2Q6"/>
<feature type="domain" description="Adenylate kinase active site lid" evidence="5">
    <location>
        <begin position="179"/>
        <end position="214"/>
    </location>
</feature>
<evidence type="ECO:0000313" key="6">
    <source>
        <dbReference type="EMBL" id="KZP19485.1"/>
    </source>
</evidence>
<evidence type="ECO:0000256" key="3">
    <source>
        <dbReference type="ARBA" id="ARBA00022777"/>
    </source>
</evidence>
<dbReference type="GO" id="GO:0004017">
    <property type="term" value="F:AMP kinase activity"/>
    <property type="evidence" value="ECO:0007669"/>
    <property type="project" value="InterPro"/>
</dbReference>
<gene>
    <name evidence="6" type="ORF">FIBSPDRAFT_920111</name>
</gene>
<dbReference type="OrthoDB" id="439792at2759"/>
<evidence type="ECO:0000256" key="2">
    <source>
        <dbReference type="ARBA" id="ARBA00022741"/>
    </source>
</evidence>
<dbReference type="Pfam" id="PF05191">
    <property type="entry name" value="ADK_lid"/>
    <property type="match status" value="1"/>
</dbReference>
<evidence type="ECO:0000256" key="1">
    <source>
        <dbReference type="ARBA" id="ARBA00022679"/>
    </source>
</evidence>
<keyword evidence="3 4" id="KW-0418">Kinase</keyword>
<comment type="similarity">
    <text evidence="4">Belongs to the adenylate kinase family.</text>
</comment>
<dbReference type="STRING" id="436010.A0A166I2Q6"/>
<name>A0A166I2Q6_9AGAM</name>
<dbReference type="PRINTS" id="PR00094">
    <property type="entry name" value="ADENYLTKNASE"/>
</dbReference>
<dbReference type="NCBIfam" id="TIGR01351">
    <property type="entry name" value="adk"/>
    <property type="match status" value="1"/>
</dbReference>
<dbReference type="EMBL" id="KV417563">
    <property type="protein sequence ID" value="KZP19485.1"/>
    <property type="molecule type" value="Genomic_DNA"/>
</dbReference>
<proteinExistence type="inferred from homology"/>
<dbReference type="SUPFAM" id="SSF52540">
    <property type="entry name" value="P-loop containing nucleoside triphosphate hydrolases"/>
    <property type="match status" value="1"/>
</dbReference>
<dbReference type="PROSITE" id="PS00113">
    <property type="entry name" value="ADENYLATE_KINASE"/>
    <property type="match status" value="1"/>
</dbReference>
<evidence type="ECO:0000256" key="4">
    <source>
        <dbReference type="RuleBase" id="RU003330"/>
    </source>
</evidence>
<keyword evidence="2" id="KW-0547">Nucleotide-binding</keyword>
<dbReference type="Pfam" id="PF00406">
    <property type="entry name" value="ADK"/>
    <property type="match status" value="1"/>
</dbReference>
<dbReference type="InterPro" id="IPR027417">
    <property type="entry name" value="P-loop_NTPase"/>
</dbReference>
<sequence length="324" mass="35758">MVSIPSRTARPAALAARRGIAHSSVQGQPWVANSLKANSLRPATTHDNGERKVLRMLMFGKPGAGKGTLSARLVQKYDILSLSTGDLLRQHIAEKTEVGREAEEIVAQGRLLPDDMVLRVVTTNLDKLQNKHWILDGFPRTLRQGELLDSHLRSQNMPLSLVVNVDVPDSIILSRISDRWVHLASGRVYNLSYNRPKVAGLDDKTGEPLAQRPDDNPATFGRRLASFYESTSPLLAYFDLAADLAPTGEPKLLTLAGSTSDEIWPKLDAHVRTAFPGLRERVEARGMRFRAPNPADIVHEQIGLARENGRAMMEAWAATARWSA</sequence>
<dbReference type="HAMAP" id="MF_00235">
    <property type="entry name" value="Adenylate_kinase_Adk"/>
    <property type="match status" value="1"/>
</dbReference>
<accession>A0A166I2Q6</accession>
<evidence type="ECO:0000259" key="5">
    <source>
        <dbReference type="Pfam" id="PF05191"/>
    </source>
</evidence>
<dbReference type="InterPro" id="IPR000850">
    <property type="entry name" value="Adenylat/UMP-CMP_kin"/>
</dbReference>
<protein>
    <submittedName>
        <fullName evidence="6">ADK-domain-containing protein</fullName>
    </submittedName>
</protein>
<dbReference type="FunFam" id="3.40.50.300:FF:000106">
    <property type="entry name" value="Adenylate kinase mitochondrial"/>
    <property type="match status" value="1"/>
</dbReference>
<dbReference type="PANTHER" id="PTHR23359">
    <property type="entry name" value="NUCLEOTIDE KINASE"/>
    <property type="match status" value="1"/>
</dbReference>
<dbReference type="InterPro" id="IPR006259">
    <property type="entry name" value="Adenyl_kin_sub"/>
</dbReference>
<dbReference type="Proteomes" id="UP000076532">
    <property type="component" value="Unassembled WGS sequence"/>
</dbReference>
<keyword evidence="7" id="KW-1185">Reference proteome</keyword>
<dbReference type="InterPro" id="IPR007862">
    <property type="entry name" value="Adenylate_kinase_lid-dom"/>
</dbReference>
<organism evidence="6 7">
    <name type="scientific">Athelia psychrophila</name>
    <dbReference type="NCBI Taxonomy" id="1759441"/>
    <lineage>
        <taxon>Eukaryota</taxon>
        <taxon>Fungi</taxon>
        <taxon>Dikarya</taxon>
        <taxon>Basidiomycota</taxon>
        <taxon>Agaricomycotina</taxon>
        <taxon>Agaricomycetes</taxon>
        <taxon>Agaricomycetidae</taxon>
        <taxon>Atheliales</taxon>
        <taxon>Atheliaceae</taxon>
        <taxon>Athelia</taxon>
    </lineage>
</organism>
<dbReference type="Gene3D" id="3.40.50.300">
    <property type="entry name" value="P-loop containing nucleotide triphosphate hydrolases"/>
    <property type="match status" value="1"/>
</dbReference>
<dbReference type="InterPro" id="IPR033690">
    <property type="entry name" value="Adenylat_kinase_CS"/>
</dbReference>
<dbReference type="GO" id="GO:0005524">
    <property type="term" value="F:ATP binding"/>
    <property type="evidence" value="ECO:0007669"/>
    <property type="project" value="InterPro"/>
</dbReference>
<dbReference type="CDD" id="cd01428">
    <property type="entry name" value="ADK"/>
    <property type="match status" value="1"/>
</dbReference>
<keyword evidence="1 4" id="KW-0808">Transferase</keyword>
<evidence type="ECO:0000313" key="7">
    <source>
        <dbReference type="Proteomes" id="UP000076532"/>
    </source>
</evidence>
<feature type="non-terminal residue" evidence="6">
    <location>
        <position position="1"/>
    </location>
</feature>
<reference evidence="6 7" key="1">
    <citation type="journal article" date="2016" name="Mol. Biol. Evol.">
        <title>Comparative Genomics of Early-Diverging Mushroom-Forming Fungi Provides Insights into the Origins of Lignocellulose Decay Capabilities.</title>
        <authorList>
            <person name="Nagy L.G."/>
            <person name="Riley R."/>
            <person name="Tritt A."/>
            <person name="Adam C."/>
            <person name="Daum C."/>
            <person name="Floudas D."/>
            <person name="Sun H."/>
            <person name="Yadav J.S."/>
            <person name="Pangilinan J."/>
            <person name="Larsson K.H."/>
            <person name="Matsuura K."/>
            <person name="Barry K."/>
            <person name="Labutti K."/>
            <person name="Kuo R."/>
            <person name="Ohm R.A."/>
            <person name="Bhattacharya S.S."/>
            <person name="Shirouzu T."/>
            <person name="Yoshinaga Y."/>
            <person name="Martin F.M."/>
            <person name="Grigoriev I.V."/>
            <person name="Hibbett D.S."/>
        </authorList>
    </citation>
    <scope>NUCLEOTIDE SEQUENCE [LARGE SCALE GENOMIC DNA]</scope>
    <source>
        <strain evidence="6 7">CBS 109695</strain>
    </source>
</reference>